<dbReference type="PANTHER" id="PTHR40465:SF1">
    <property type="entry name" value="DUF6534 DOMAIN-CONTAINING PROTEIN"/>
    <property type="match status" value="1"/>
</dbReference>
<sequence>MATQPSVTHLFGPFIESLGISYLLYGIGIAQACIYFVRSEHDSKWMRRITTVLIIFETAHTAVLFRTLYVYSVMSIDNPALLADMDWSVPTALAISIPLETIVHLFYIYRIWTFGRSYVMAIIPIIIYIFRNGWFFYTVIEIIMHPTWEAVHTTSMKRAFICFLSSDVLVDIFLASGMVYHLGHSWSRFKRTQSVLYMLMIYAINTGVIFAVTNSLALITYLTKGDTLYFAAFLTINSKLYANSFLGLANMRRVLRKKMDTPIIIGTNEFSTRRREQGMEMTPVGVEITQETLKVSDSVHSDVKTSRYDLSPRDMSVMDTAVSETHTKVSRNSSNSPL</sequence>
<feature type="transmembrane region" description="Helical" evidence="1">
    <location>
        <begin position="20"/>
        <end position="37"/>
    </location>
</feature>
<dbReference type="PANTHER" id="PTHR40465">
    <property type="entry name" value="CHROMOSOME 1, WHOLE GENOME SHOTGUN SEQUENCE"/>
    <property type="match status" value="1"/>
</dbReference>
<dbReference type="EMBL" id="JASBNA010000025">
    <property type="protein sequence ID" value="KAK7684539.1"/>
    <property type="molecule type" value="Genomic_DNA"/>
</dbReference>
<dbReference type="Proteomes" id="UP001385951">
    <property type="component" value="Unassembled WGS sequence"/>
</dbReference>
<evidence type="ECO:0000259" key="2">
    <source>
        <dbReference type="Pfam" id="PF20152"/>
    </source>
</evidence>
<proteinExistence type="predicted"/>
<gene>
    <name evidence="3" type="ORF">QCA50_012486</name>
</gene>
<feature type="transmembrane region" description="Helical" evidence="1">
    <location>
        <begin position="49"/>
        <end position="69"/>
    </location>
</feature>
<keyword evidence="4" id="KW-1185">Reference proteome</keyword>
<dbReference type="InterPro" id="IPR045339">
    <property type="entry name" value="DUF6534"/>
</dbReference>
<feature type="transmembrane region" description="Helical" evidence="1">
    <location>
        <begin position="160"/>
        <end position="183"/>
    </location>
</feature>
<comment type="caution">
    <text evidence="3">The sequence shown here is derived from an EMBL/GenBank/DDBJ whole genome shotgun (WGS) entry which is preliminary data.</text>
</comment>
<organism evidence="3 4">
    <name type="scientific">Cerrena zonata</name>
    <dbReference type="NCBI Taxonomy" id="2478898"/>
    <lineage>
        <taxon>Eukaryota</taxon>
        <taxon>Fungi</taxon>
        <taxon>Dikarya</taxon>
        <taxon>Basidiomycota</taxon>
        <taxon>Agaricomycotina</taxon>
        <taxon>Agaricomycetes</taxon>
        <taxon>Polyporales</taxon>
        <taxon>Cerrenaceae</taxon>
        <taxon>Cerrena</taxon>
    </lineage>
</organism>
<accession>A0AAW0FYM6</accession>
<evidence type="ECO:0000313" key="3">
    <source>
        <dbReference type="EMBL" id="KAK7684539.1"/>
    </source>
</evidence>
<feature type="transmembrane region" description="Helical" evidence="1">
    <location>
        <begin position="121"/>
        <end position="140"/>
    </location>
</feature>
<protein>
    <recommendedName>
        <fullName evidence="2">DUF6534 domain-containing protein</fullName>
    </recommendedName>
</protein>
<feature type="transmembrane region" description="Helical" evidence="1">
    <location>
        <begin position="89"/>
        <end position="109"/>
    </location>
</feature>
<feature type="transmembrane region" description="Helical" evidence="1">
    <location>
        <begin position="228"/>
        <end position="249"/>
    </location>
</feature>
<reference evidence="3 4" key="1">
    <citation type="submission" date="2022-09" db="EMBL/GenBank/DDBJ databases">
        <authorList>
            <person name="Palmer J.M."/>
        </authorList>
    </citation>
    <scope>NUCLEOTIDE SEQUENCE [LARGE SCALE GENOMIC DNA]</scope>
    <source>
        <strain evidence="3 4">DSM 7382</strain>
    </source>
</reference>
<feature type="domain" description="DUF6534" evidence="2">
    <location>
        <begin position="168"/>
        <end position="253"/>
    </location>
</feature>
<dbReference type="AlphaFoldDB" id="A0AAW0FYM6"/>
<feature type="transmembrane region" description="Helical" evidence="1">
    <location>
        <begin position="195"/>
        <end position="222"/>
    </location>
</feature>
<name>A0AAW0FYM6_9APHY</name>
<evidence type="ECO:0000313" key="4">
    <source>
        <dbReference type="Proteomes" id="UP001385951"/>
    </source>
</evidence>
<keyword evidence="1" id="KW-1133">Transmembrane helix</keyword>
<evidence type="ECO:0000256" key="1">
    <source>
        <dbReference type="SAM" id="Phobius"/>
    </source>
</evidence>
<keyword evidence="1" id="KW-0472">Membrane</keyword>
<keyword evidence="1" id="KW-0812">Transmembrane</keyword>
<dbReference type="Pfam" id="PF20152">
    <property type="entry name" value="DUF6534"/>
    <property type="match status" value="1"/>
</dbReference>